<feature type="domain" description="Phospholipid/glycerol acyltransferase" evidence="3">
    <location>
        <begin position="19"/>
        <end position="133"/>
    </location>
</feature>
<sequence length="247" mass="26719">MDVTTRASGHEHLPLHGPALMACTHSSYPDFLFVGKAALRRARYVRFMCRADIWDVPGVRRAMTGMQHIPVDRQAPAAAYLTARRLLAQGEAICGFPEAGISFSYAVRSLMPGLPALARETGLPIIPIAIWGAQRIWTLTPENDAKGPGPDLTRGRVVDVTFGAPIAVPPDADLAETTTALGHVLTGMLEELQLRPEHRPAPGEHAPWYPAHLGGHAPDRREALAYDSVPHNALAPTWGPPTPDPRP</sequence>
<dbReference type="PROSITE" id="PS51257">
    <property type="entry name" value="PROKAR_LIPOPROTEIN"/>
    <property type="match status" value="1"/>
</dbReference>
<evidence type="ECO:0000256" key="2">
    <source>
        <dbReference type="ARBA" id="ARBA00023315"/>
    </source>
</evidence>
<proteinExistence type="predicted"/>
<dbReference type="PANTHER" id="PTHR10434">
    <property type="entry name" value="1-ACYL-SN-GLYCEROL-3-PHOSPHATE ACYLTRANSFERASE"/>
    <property type="match status" value="1"/>
</dbReference>
<dbReference type="GO" id="GO:0003841">
    <property type="term" value="F:1-acylglycerol-3-phosphate O-acyltransferase activity"/>
    <property type="evidence" value="ECO:0007669"/>
    <property type="project" value="TreeGrafter"/>
</dbReference>
<gene>
    <name evidence="4" type="ORF">UFOPK2579_00703</name>
</gene>
<name>A0A6J6PIB7_9ZZZZ</name>
<dbReference type="InterPro" id="IPR002123">
    <property type="entry name" value="Plipid/glycerol_acylTrfase"/>
</dbReference>
<keyword evidence="1" id="KW-0808">Transferase</keyword>
<dbReference type="SUPFAM" id="SSF69593">
    <property type="entry name" value="Glycerol-3-phosphate (1)-acyltransferase"/>
    <property type="match status" value="1"/>
</dbReference>
<dbReference type="SMART" id="SM00563">
    <property type="entry name" value="PlsC"/>
    <property type="match status" value="1"/>
</dbReference>
<reference evidence="4" key="1">
    <citation type="submission" date="2020-05" db="EMBL/GenBank/DDBJ databases">
        <authorList>
            <person name="Chiriac C."/>
            <person name="Salcher M."/>
            <person name="Ghai R."/>
            <person name="Kavagutti S V."/>
        </authorList>
    </citation>
    <scope>NUCLEOTIDE SEQUENCE</scope>
</reference>
<dbReference type="AlphaFoldDB" id="A0A6J6PIB7"/>
<accession>A0A6J6PIB7</accession>
<dbReference type="GO" id="GO:0006654">
    <property type="term" value="P:phosphatidic acid biosynthetic process"/>
    <property type="evidence" value="ECO:0007669"/>
    <property type="project" value="TreeGrafter"/>
</dbReference>
<keyword evidence="2" id="KW-0012">Acyltransferase</keyword>
<dbReference type="GO" id="GO:0005886">
    <property type="term" value="C:plasma membrane"/>
    <property type="evidence" value="ECO:0007669"/>
    <property type="project" value="TreeGrafter"/>
</dbReference>
<evidence type="ECO:0000313" key="4">
    <source>
        <dbReference type="EMBL" id="CAB4696533.1"/>
    </source>
</evidence>
<protein>
    <submittedName>
        <fullName evidence="4">Unannotated protein</fullName>
    </submittedName>
</protein>
<organism evidence="4">
    <name type="scientific">freshwater metagenome</name>
    <dbReference type="NCBI Taxonomy" id="449393"/>
    <lineage>
        <taxon>unclassified sequences</taxon>
        <taxon>metagenomes</taxon>
        <taxon>ecological metagenomes</taxon>
    </lineage>
</organism>
<dbReference type="CDD" id="cd07989">
    <property type="entry name" value="LPLAT_AGPAT-like"/>
    <property type="match status" value="1"/>
</dbReference>
<evidence type="ECO:0000256" key="1">
    <source>
        <dbReference type="ARBA" id="ARBA00022679"/>
    </source>
</evidence>
<evidence type="ECO:0000259" key="3">
    <source>
        <dbReference type="SMART" id="SM00563"/>
    </source>
</evidence>
<dbReference type="EMBL" id="CAEZXR010000061">
    <property type="protein sequence ID" value="CAB4696533.1"/>
    <property type="molecule type" value="Genomic_DNA"/>
</dbReference>
<dbReference type="Pfam" id="PF01553">
    <property type="entry name" value="Acyltransferase"/>
    <property type="match status" value="1"/>
</dbReference>
<dbReference type="PANTHER" id="PTHR10434:SF55">
    <property type="entry name" value="POSSIBLE ACYLTRANSFERASE"/>
    <property type="match status" value="1"/>
</dbReference>